<keyword evidence="1" id="KW-0175">Coiled coil</keyword>
<evidence type="ECO:0000256" key="1">
    <source>
        <dbReference type="SAM" id="Coils"/>
    </source>
</evidence>
<proteinExistence type="predicted"/>
<dbReference type="STRING" id="525257.HMPREF0204_13248"/>
<gene>
    <name evidence="2" type="ORF">NCTC11432_01227</name>
</gene>
<evidence type="ECO:0000313" key="3">
    <source>
        <dbReference type="Proteomes" id="UP000279227"/>
    </source>
</evidence>
<evidence type="ECO:0000313" key="2">
    <source>
        <dbReference type="EMBL" id="VEE05642.1"/>
    </source>
</evidence>
<feature type="coiled-coil region" evidence="1">
    <location>
        <begin position="197"/>
        <end position="231"/>
    </location>
</feature>
<dbReference type="OrthoDB" id="4166375at2"/>
<dbReference type="GeneID" id="93021624"/>
<accession>A0A3S4MAF9</accession>
<sequence length="233" mass="27714">MEQSKHSEESIIKLGEKLIKELNLEYSSNTLARWMSHYIAELISGINAAESESEKKQLMTECCDVILKLWSNRDDLPIKQPLEDLKPVLEILKILQEDKEPIIIPRWLEYNAMPRDNEWTQFVDLVKNNSEKIFSKVVQINLHKDILLKDQEWMKENKEFLTREQISFLEMLEVFSDFDKNMGVVDLNNFKMSDDNISRVDHMFKDLEDLLEEQKNELARIKENFYKKNSEQK</sequence>
<organism evidence="2 3">
    <name type="scientific">Chryseobacterium gleum</name>
    <name type="common">Flavobacterium gleum</name>
    <dbReference type="NCBI Taxonomy" id="250"/>
    <lineage>
        <taxon>Bacteria</taxon>
        <taxon>Pseudomonadati</taxon>
        <taxon>Bacteroidota</taxon>
        <taxon>Flavobacteriia</taxon>
        <taxon>Flavobacteriales</taxon>
        <taxon>Weeksellaceae</taxon>
        <taxon>Chryseobacterium group</taxon>
        <taxon>Chryseobacterium</taxon>
    </lineage>
</organism>
<dbReference type="EMBL" id="LR134289">
    <property type="protein sequence ID" value="VEE05642.1"/>
    <property type="molecule type" value="Genomic_DNA"/>
</dbReference>
<name>A0A3S4MAF9_CHRGE</name>
<dbReference type="Proteomes" id="UP000279227">
    <property type="component" value="Chromosome"/>
</dbReference>
<reference evidence="2 3" key="1">
    <citation type="submission" date="2018-12" db="EMBL/GenBank/DDBJ databases">
        <authorList>
            <consortium name="Pathogen Informatics"/>
        </authorList>
    </citation>
    <scope>NUCLEOTIDE SEQUENCE [LARGE SCALE GENOMIC DNA]</scope>
    <source>
        <strain evidence="2 3">NCTC11432</strain>
    </source>
</reference>
<dbReference type="KEGG" id="cgle:NCTC11432_01227"/>
<dbReference type="AlphaFoldDB" id="A0A3S4MAF9"/>
<protein>
    <submittedName>
        <fullName evidence="2">Uncharacterized protein</fullName>
    </submittedName>
</protein>
<dbReference type="RefSeq" id="WP_002978689.1">
    <property type="nucleotide sequence ID" value="NZ_CP068486.1"/>
</dbReference>